<sequence length="166" mass="18908">MGAIPSKQLAVKILDLSNAAIQDGQSAIEVDENEGERNQGPRPATAEEKATELLRTDLCFNHWDRFSGTCQAVRKERMSLIIRERFIKVTMGKLIETYKKQKDIQEDAPNLFFPHLKQDVKSWAAEGRKLESLCQGLYTSIYSQESIEEQHLGVLYVLPLDMPKEL</sequence>
<name>A0AAD6HXB9_9EURO</name>
<organism evidence="2 3">
    <name type="scientific">Penicillium malachiteum</name>
    <dbReference type="NCBI Taxonomy" id="1324776"/>
    <lineage>
        <taxon>Eukaryota</taxon>
        <taxon>Fungi</taxon>
        <taxon>Dikarya</taxon>
        <taxon>Ascomycota</taxon>
        <taxon>Pezizomycotina</taxon>
        <taxon>Eurotiomycetes</taxon>
        <taxon>Eurotiomycetidae</taxon>
        <taxon>Eurotiales</taxon>
        <taxon>Aspergillaceae</taxon>
        <taxon>Penicillium</taxon>
    </lineage>
</organism>
<dbReference type="Proteomes" id="UP001215712">
    <property type="component" value="Unassembled WGS sequence"/>
</dbReference>
<keyword evidence="3" id="KW-1185">Reference proteome</keyword>
<comment type="caution">
    <text evidence="2">The sequence shown here is derived from an EMBL/GenBank/DDBJ whole genome shotgun (WGS) entry which is preliminary data.</text>
</comment>
<dbReference type="EMBL" id="JAQJAN010000001">
    <property type="protein sequence ID" value="KAJ5741109.1"/>
    <property type="molecule type" value="Genomic_DNA"/>
</dbReference>
<protein>
    <submittedName>
        <fullName evidence="2">Uncharacterized protein</fullName>
    </submittedName>
</protein>
<dbReference type="AlphaFoldDB" id="A0AAD6HXB9"/>
<evidence type="ECO:0000313" key="3">
    <source>
        <dbReference type="Proteomes" id="UP001215712"/>
    </source>
</evidence>
<reference evidence="2" key="2">
    <citation type="submission" date="2023-01" db="EMBL/GenBank/DDBJ databases">
        <authorList>
            <person name="Petersen C."/>
        </authorList>
    </citation>
    <scope>NUCLEOTIDE SEQUENCE</scope>
    <source>
        <strain evidence="2">IBT 17514</strain>
    </source>
</reference>
<gene>
    <name evidence="2" type="ORF">N7493_000981</name>
</gene>
<accession>A0AAD6HXB9</accession>
<feature type="region of interest" description="Disordered" evidence="1">
    <location>
        <begin position="27"/>
        <end position="47"/>
    </location>
</feature>
<evidence type="ECO:0000256" key="1">
    <source>
        <dbReference type="SAM" id="MobiDB-lite"/>
    </source>
</evidence>
<feature type="compositionally biased region" description="Basic and acidic residues" evidence="1">
    <location>
        <begin position="35"/>
        <end position="47"/>
    </location>
</feature>
<evidence type="ECO:0000313" key="2">
    <source>
        <dbReference type="EMBL" id="KAJ5741109.1"/>
    </source>
</evidence>
<reference evidence="2" key="1">
    <citation type="journal article" date="2023" name="IMA Fungus">
        <title>Comparative genomic study of the Penicillium genus elucidates a diverse pangenome and 15 lateral gene transfer events.</title>
        <authorList>
            <person name="Petersen C."/>
            <person name="Sorensen T."/>
            <person name="Nielsen M.R."/>
            <person name="Sondergaard T.E."/>
            <person name="Sorensen J.L."/>
            <person name="Fitzpatrick D.A."/>
            <person name="Frisvad J.C."/>
            <person name="Nielsen K.L."/>
        </authorList>
    </citation>
    <scope>NUCLEOTIDE SEQUENCE</scope>
    <source>
        <strain evidence="2">IBT 17514</strain>
    </source>
</reference>
<proteinExistence type="predicted"/>